<sequence length="310" mass="36004">MDNEQKASTNFSDYKHYLESQTSVPPNKTSYYISWVKMYLKYADSEHIYTASPTAFCNDMSLSNKYFDWQILQARKAISHYFAFTGKTNPDTMKQKRKPADDKWKSFIEMTRTELQLTRKSYQTEKTYLRWLTDFASFINKPPSQLLSDDVKHYLSYLATTRHVATSTQKQAFNALLFFYRHIIHKRIENLEGAVRAQHNPKLPVVMTPSEISRVFNKMEGTTLLMSELIYGSGMRLNECLNLRIKDLDFERGTLLVRSGKGNKDRQTLLPAGLNKKLNRQIKYAETLYIEDRNNKVAGVAMPSALAKKK</sequence>
<dbReference type="InterPro" id="IPR002104">
    <property type="entry name" value="Integrase_catalytic"/>
</dbReference>
<dbReference type="SUPFAM" id="SSF56349">
    <property type="entry name" value="DNA breaking-rejoining enzymes"/>
    <property type="match status" value="1"/>
</dbReference>
<keyword evidence="4" id="KW-0233">DNA recombination</keyword>
<dbReference type="EMBL" id="JAQQAL010000045">
    <property type="protein sequence ID" value="MDC7228387.1"/>
    <property type="molecule type" value="Genomic_DNA"/>
</dbReference>
<evidence type="ECO:0000313" key="9">
    <source>
        <dbReference type="Proteomes" id="UP001221217"/>
    </source>
</evidence>
<dbReference type="InterPro" id="IPR011010">
    <property type="entry name" value="DNA_brk_join_enz"/>
</dbReference>
<dbReference type="AlphaFoldDB" id="A0AAJ1II45"/>
<dbReference type="InterPro" id="IPR013762">
    <property type="entry name" value="Integrase-like_cat_sf"/>
</dbReference>
<dbReference type="Pfam" id="PF13495">
    <property type="entry name" value="Phage_int_SAM_4"/>
    <property type="match status" value="1"/>
</dbReference>
<dbReference type="Gene3D" id="1.10.443.10">
    <property type="entry name" value="Intergrase catalytic core"/>
    <property type="match status" value="1"/>
</dbReference>
<dbReference type="Pfam" id="PF00589">
    <property type="entry name" value="Phage_integrase"/>
    <property type="match status" value="1"/>
</dbReference>
<evidence type="ECO:0000256" key="2">
    <source>
        <dbReference type="ARBA" id="ARBA00022908"/>
    </source>
</evidence>
<reference evidence="8 9" key="1">
    <citation type="submission" date="2022-12" db="EMBL/GenBank/DDBJ databases">
        <title>Metagenome assembled genome from gulf of manar.</title>
        <authorList>
            <person name="Kohli P."/>
            <person name="Pk S."/>
            <person name="Venkata Ramana C."/>
            <person name="Sasikala C."/>
        </authorList>
    </citation>
    <scope>NUCLEOTIDE SEQUENCE [LARGE SCALE GENOMIC DNA]</scope>
    <source>
        <strain evidence="8">JB008</strain>
    </source>
</reference>
<dbReference type="PROSITE" id="PS51898">
    <property type="entry name" value="TYR_RECOMBINASE"/>
    <property type="match status" value="1"/>
</dbReference>
<evidence type="ECO:0000259" key="6">
    <source>
        <dbReference type="PROSITE" id="PS51898"/>
    </source>
</evidence>
<dbReference type="PROSITE" id="PS51900">
    <property type="entry name" value="CB"/>
    <property type="match status" value="1"/>
</dbReference>
<dbReference type="InterPro" id="IPR050090">
    <property type="entry name" value="Tyrosine_recombinase_XerCD"/>
</dbReference>
<evidence type="ECO:0000256" key="5">
    <source>
        <dbReference type="PROSITE-ProRule" id="PRU01248"/>
    </source>
</evidence>
<evidence type="ECO:0000313" key="8">
    <source>
        <dbReference type="EMBL" id="MDC7228387.1"/>
    </source>
</evidence>
<evidence type="ECO:0000256" key="1">
    <source>
        <dbReference type="ARBA" id="ARBA00008857"/>
    </source>
</evidence>
<dbReference type="PANTHER" id="PTHR30349">
    <property type="entry name" value="PHAGE INTEGRASE-RELATED"/>
    <property type="match status" value="1"/>
</dbReference>
<gene>
    <name evidence="8" type="ORF">PQJ61_16610</name>
</gene>
<evidence type="ECO:0000259" key="7">
    <source>
        <dbReference type="PROSITE" id="PS51900"/>
    </source>
</evidence>
<comment type="caution">
    <text evidence="8">The sequence shown here is derived from an EMBL/GenBank/DDBJ whole genome shotgun (WGS) entry which is preliminary data.</text>
</comment>
<dbReference type="InterPro" id="IPR010998">
    <property type="entry name" value="Integrase_recombinase_N"/>
</dbReference>
<name>A0AAJ1II45_9SPIO</name>
<keyword evidence="3 5" id="KW-0238">DNA-binding</keyword>
<proteinExistence type="inferred from homology"/>
<feature type="domain" description="Tyr recombinase" evidence="6">
    <location>
        <begin position="202"/>
        <end position="310"/>
    </location>
</feature>
<accession>A0AAJ1II45</accession>
<dbReference type="GO" id="GO:0015074">
    <property type="term" value="P:DNA integration"/>
    <property type="evidence" value="ECO:0007669"/>
    <property type="project" value="UniProtKB-KW"/>
</dbReference>
<dbReference type="InterPro" id="IPR004107">
    <property type="entry name" value="Integrase_SAM-like_N"/>
</dbReference>
<evidence type="ECO:0000256" key="3">
    <source>
        <dbReference type="ARBA" id="ARBA00023125"/>
    </source>
</evidence>
<keyword evidence="2" id="KW-0229">DNA integration</keyword>
<feature type="domain" description="Core-binding (CB)" evidence="7">
    <location>
        <begin position="95"/>
        <end position="184"/>
    </location>
</feature>
<dbReference type="Proteomes" id="UP001221217">
    <property type="component" value="Unassembled WGS sequence"/>
</dbReference>
<dbReference type="Gene3D" id="1.10.150.130">
    <property type="match status" value="1"/>
</dbReference>
<protein>
    <submittedName>
        <fullName evidence="8">Phage integrase N-terminal SAM-like domain-containing protein</fullName>
    </submittedName>
</protein>
<dbReference type="GO" id="GO:0003677">
    <property type="term" value="F:DNA binding"/>
    <property type="evidence" value="ECO:0007669"/>
    <property type="project" value="UniProtKB-UniRule"/>
</dbReference>
<dbReference type="InterPro" id="IPR044068">
    <property type="entry name" value="CB"/>
</dbReference>
<evidence type="ECO:0000256" key="4">
    <source>
        <dbReference type="ARBA" id="ARBA00023172"/>
    </source>
</evidence>
<dbReference type="GO" id="GO:0006310">
    <property type="term" value="P:DNA recombination"/>
    <property type="evidence" value="ECO:0007669"/>
    <property type="project" value="UniProtKB-KW"/>
</dbReference>
<dbReference type="PANTHER" id="PTHR30349:SF64">
    <property type="entry name" value="PROPHAGE INTEGRASE INTD-RELATED"/>
    <property type="match status" value="1"/>
</dbReference>
<organism evidence="8 9">
    <name type="scientific">Candidatus Thalassospirochaeta sargassi</name>
    <dbReference type="NCBI Taxonomy" id="3119039"/>
    <lineage>
        <taxon>Bacteria</taxon>
        <taxon>Pseudomonadati</taxon>
        <taxon>Spirochaetota</taxon>
        <taxon>Spirochaetia</taxon>
        <taxon>Spirochaetales</taxon>
        <taxon>Spirochaetaceae</taxon>
        <taxon>Candidatus Thalassospirochaeta</taxon>
    </lineage>
</organism>
<comment type="similarity">
    <text evidence="1">Belongs to the 'phage' integrase family.</text>
</comment>